<dbReference type="SUPFAM" id="SSF46689">
    <property type="entry name" value="Homeodomain-like"/>
    <property type="match status" value="1"/>
</dbReference>
<gene>
    <name evidence="2" type="ORF">BJ875DRAFT_364187</name>
</gene>
<feature type="region of interest" description="Disordered" evidence="1">
    <location>
        <begin position="370"/>
        <end position="392"/>
    </location>
</feature>
<dbReference type="OrthoDB" id="2240312at2759"/>
<dbReference type="PANTHER" id="PTHR28079">
    <property type="entry name" value="RNA POLYMERASE I-SPECIFIC TRANSCRIPTION INITIATION FACTOR RRN5"/>
    <property type="match status" value="1"/>
</dbReference>
<dbReference type="Proteomes" id="UP000824998">
    <property type="component" value="Unassembled WGS sequence"/>
</dbReference>
<sequence length="571" mass="64868">AIQWAANFNPPPSPSEIRDPERGAYSRRGKRKYVEAGPPASESRAKRLKPYLNADYLNILNIDIRHVVNKDVYRPEDSIAGSQIGASIWSSLEKQLFFDALARLGKSDLRSVAERVSTKSVLEVHEYVRLLDEGSKVQMQKDRKDYSESKFQMAIPSALEISGECCEVLERAGDAIASSQERQEEAKEKKKWGEDWLLTEAIGRQWSKEQNRRDKDGDGKKELLGEIHPAANLLKLNNWLALSRNVFMNPGALYEDDNWHNLAEGEETPAIRATALEDFHSLAVNITKRIVSTVQFCHMSRRRALGSSKAAVTSDEVDAAISILGLKHNSREFWVHCPERCNLQVTRPVEGTEEHDTMSYEEVEEALKSKGDLEVMSQSSRAQATVTDHSEISSLSSLLNSNDDFDWGSDSLHSDVDATDSDASNTTQPREQMLEKSLAKKEEILTQDQYVEARDIQSSQREEIKLWELLDQDPPLELEIKPIEESKIAGRFSGRARMQHAGWRERVEYWSAWEMFDSPIPKENFAANREPWPNKKNQQKYRLRGGTVEKELRDDDETGEDEQSDGDSGEE</sequence>
<dbReference type="InterPro" id="IPR001005">
    <property type="entry name" value="SANT/Myb"/>
</dbReference>
<feature type="region of interest" description="Disordered" evidence="1">
    <location>
        <begin position="1"/>
        <end position="41"/>
    </location>
</feature>
<feature type="non-terminal residue" evidence="2">
    <location>
        <position position="1"/>
    </location>
</feature>
<name>A0A9P7YTM1_9HELO</name>
<evidence type="ECO:0008006" key="4">
    <source>
        <dbReference type="Google" id="ProtNLM"/>
    </source>
</evidence>
<dbReference type="GO" id="GO:0000500">
    <property type="term" value="C:RNA polymerase I upstream activating factor complex"/>
    <property type="evidence" value="ECO:0007669"/>
    <property type="project" value="InterPro"/>
</dbReference>
<dbReference type="PANTHER" id="PTHR28079:SF1">
    <property type="entry name" value="RNA POLYMERASE I-SPECIFIC TRANSCRIPTION INITIATION FACTOR RRN5"/>
    <property type="match status" value="1"/>
</dbReference>
<dbReference type="GO" id="GO:0042790">
    <property type="term" value="P:nucleolar large rRNA transcription by RNA polymerase I"/>
    <property type="evidence" value="ECO:0007669"/>
    <property type="project" value="InterPro"/>
</dbReference>
<reference evidence="2" key="1">
    <citation type="journal article" date="2021" name="IMA Fungus">
        <title>Genomic characterization of three marine fungi, including Emericellopsis atlantica sp. nov. with signatures of a generalist lifestyle and marine biomass degradation.</title>
        <authorList>
            <person name="Hagestad O.C."/>
            <person name="Hou L."/>
            <person name="Andersen J.H."/>
            <person name="Hansen E.H."/>
            <person name="Altermark B."/>
            <person name="Li C."/>
            <person name="Kuhnert E."/>
            <person name="Cox R.J."/>
            <person name="Crous P.W."/>
            <person name="Spatafora J.W."/>
            <person name="Lail K."/>
            <person name="Amirebrahimi M."/>
            <person name="Lipzen A."/>
            <person name="Pangilinan J."/>
            <person name="Andreopoulos W."/>
            <person name="Hayes R.D."/>
            <person name="Ng V."/>
            <person name="Grigoriev I.V."/>
            <person name="Jackson S.A."/>
            <person name="Sutton T.D.S."/>
            <person name="Dobson A.D.W."/>
            <person name="Rama T."/>
        </authorList>
    </citation>
    <scope>NUCLEOTIDE SEQUENCE</scope>
    <source>
        <strain evidence="2">TRa018bII</strain>
    </source>
</reference>
<evidence type="ECO:0000313" key="2">
    <source>
        <dbReference type="EMBL" id="KAG9238863.1"/>
    </source>
</evidence>
<feature type="region of interest" description="Disordered" evidence="1">
    <location>
        <begin position="523"/>
        <end position="571"/>
    </location>
</feature>
<evidence type="ECO:0000313" key="3">
    <source>
        <dbReference type="Proteomes" id="UP000824998"/>
    </source>
</evidence>
<keyword evidence="3" id="KW-1185">Reference proteome</keyword>
<dbReference type="GO" id="GO:0006361">
    <property type="term" value="P:transcription initiation at RNA polymerase I promoter"/>
    <property type="evidence" value="ECO:0007669"/>
    <property type="project" value="TreeGrafter"/>
</dbReference>
<organism evidence="2 3">
    <name type="scientific">Amylocarpus encephaloides</name>
    <dbReference type="NCBI Taxonomy" id="45428"/>
    <lineage>
        <taxon>Eukaryota</taxon>
        <taxon>Fungi</taxon>
        <taxon>Dikarya</taxon>
        <taxon>Ascomycota</taxon>
        <taxon>Pezizomycotina</taxon>
        <taxon>Leotiomycetes</taxon>
        <taxon>Helotiales</taxon>
        <taxon>Helotiales incertae sedis</taxon>
        <taxon>Amylocarpus</taxon>
    </lineage>
</organism>
<dbReference type="CDD" id="cd00167">
    <property type="entry name" value="SANT"/>
    <property type="match status" value="1"/>
</dbReference>
<accession>A0A9P7YTM1</accession>
<dbReference type="Gene3D" id="1.10.10.60">
    <property type="entry name" value="Homeodomain-like"/>
    <property type="match status" value="1"/>
</dbReference>
<proteinExistence type="predicted"/>
<dbReference type="EMBL" id="MU251364">
    <property type="protein sequence ID" value="KAG9238863.1"/>
    <property type="molecule type" value="Genomic_DNA"/>
</dbReference>
<dbReference type="GO" id="GO:0001181">
    <property type="term" value="F:RNA polymerase I general transcription initiation factor activity"/>
    <property type="evidence" value="ECO:0007669"/>
    <property type="project" value="TreeGrafter"/>
</dbReference>
<dbReference type="InterPro" id="IPR009057">
    <property type="entry name" value="Homeodomain-like_sf"/>
</dbReference>
<feature type="compositionally biased region" description="Polar residues" evidence="1">
    <location>
        <begin position="376"/>
        <end position="387"/>
    </location>
</feature>
<dbReference type="AlphaFoldDB" id="A0A9P7YTM1"/>
<feature type="compositionally biased region" description="Acidic residues" evidence="1">
    <location>
        <begin position="554"/>
        <end position="571"/>
    </location>
</feature>
<evidence type="ECO:0000256" key="1">
    <source>
        <dbReference type="SAM" id="MobiDB-lite"/>
    </source>
</evidence>
<feature type="non-terminal residue" evidence="2">
    <location>
        <position position="571"/>
    </location>
</feature>
<protein>
    <recommendedName>
        <fullName evidence="4">SANT domain-containing protein</fullName>
    </recommendedName>
</protein>
<dbReference type="GO" id="GO:0000182">
    <property type="term" value="F:rDNA binding"/>
    <property type="evidence" value="ECO:0007669"/>
    <property type="project" value="TreeGrafter"/>
</dbReference>
<comment type="caution">
    <text evidence="2">The sequence shown here is derived from an EMBL/GenBank/DDBJ whole genome shotgun (WGS) entry which is preliminary data.</text>
</comment>
<dbReference type="InterPro" id="IPR039601">
    <property type="entry name" value="Rrn5"/>
</dbReference>